<keyword evidence="2" id="KW-0902">Two-component regulatory system</keyword>
<dbReference type="InterPro" id="IPR011006">
    <property type="entry name" value="CheY-like_superfamily"/>
</dbReference>
<dbReference type="Gene3D" id="3.40.50.2300">
    <property type="match status" value="1"/>
</dbReference>
<name>A0A328VGJ7_9CHLR</name>
<proteinExistence type="predicted"/>
<dbReference type="PANTHER" id="PTHR48111:SF1">
    <property type="entry name" value="TWO-COMPONENT RESPONSE REGULATOR ORR33"/>
    <property type="match status" value="1"/>
</dbReference>
<evidence type="ECO:0000256" key="4">
    <source>
        <dbReference type="ARBA" id="ARBA00023125"/>
    </source>
</evidence>
<evidence type="ECO:0000256" key="5">
    <source>
        <dbReference type="ARBA" id="ARBA00023163"/>
    </source>
</evidence>
<feature type="modified residue" description="4-aspartylphosphate" evidence="6">
    <location>
        <position position="58"/>
    </location>
</feature>
<dbReference type="GO" id="GO:0000976">
    <property type="term" value="F:transcription cis-regulatory region binding"/>
    <property type="evidence" value="ECO:0007669"/>
    <property type="project" value="TreeGrafter"/>
</dbReference>
<dbReference type="AlphaFoldDB" id="A0A328VGJ7"/>
<dbReference type="GO" id="GO:0005829">
    <property type="term" value="C:cytosol"/>
    <property type="evidence" value="ECO:0007669"/>
    <property type="project" value="TreeGrafter"/>
</dbReference>
<dbReference type="Pfam" id="PF00072">
    <property type="entry name" value="Response_reg"/>
    <property type="match status" value="1"/>
</dbReference>
<keyword evidence="5" id="KW-0804">Transcription</keyword>
<comment type="caution">
    <text evidence="8">The sequence shown here is derived from an EMBL/GenBank/DDBJ whole genome shotgun (WGS) entry which is preliminary data.</text>
</comment>
<evidence type="ECO:0000256" key="2">
    <source>
        <dbReference type="ARBA" id="ARBA00023012"/>
    </source>
</evidence>
<organism evidence="8 9">
    <name type="scientific">Thermogemmatispora tikiterensis</name>
    <dbReference type="NCBI Taxonomy" id="1825093"/>
    <lineage>
        <taxon>Bacteria</taxon>
        <taxon>Bacillati</taxon>
        <taxon>Chloroflexota</taxon>
        <taxon>Ktedonobacteria</taxon>
        <taxon>Thermogemmatisporales</taxon>
        <taxon>Thermogemmatisporaceae</taxon>
        <taxon>Thermogemmatispora</taxon>
    </lineage>
</organism>
<evidence type="ECO:0000256" key="6">
    <source>
        <dbReference type="PROSITE-ProRule" id="PRU00169"/>
    </source>
</evidence>
<dbReference type="RefSeq" id="WP_189361676.1">
    <property type="nucleotide sequence ID" value="NZ_MCIF01000002.1"/>
</dbReference>
<sequence length="166" mass="18852">MSVQERKPKILIVEDDEAILHVLSLFLSYAHFEVRGARSGKEAMELVPSFGPQLIVLDLNMRPISGWEVLHWLRANKFSPPIRVLVLTASTRLSEQVRGLEEGAVDYLTKPTQPSVLVERIRSILAMSDEALLSLLQKRLLQQRRVLEQLIQPGKDEKVNVSIKVH</sequence>
<evidence type="ECO:0000256" key="1">
    <source>
        <dbReference type="ARBA" id="ARBA00022553"/>
    </source>
</evidence>
<dbReference type="PROSITE" id="PS50110">
    <property type="entry name" value="RESPONSE_REGULATORY"/>
    <property type="match status" value="1"/>
</dbReference>
<dbReference type="PANTHER" id="PTHR48111">
    <property type="entry name" value="REGULATOR OF RPOS"/>
    <property type="match status" value="1"/>
</dbReference>
<dbReference type="SMART" id="SM00448">
    <property type="entry name" value="REC"/>
    <property type="match status" value="1"/>
</dbReference>
<dbReference type="Proteomes" id="UP000248706">
    <property type="component" value="Unassembled WGS sequence"/>
</dbReference>
<keyword evidence="3" id="KW-0805">Transcription regulation</keyword>
<keyword evidence="4" id="KW-0238">DNA-binding</keyword>
<evidence type="ECO:0000259" key="7">
    <source>
        <dbReference type="PROSITE" id="PS50110"/>
    </source>
</evidence>
<dbReference type="InterPro" id="IPR039420">
    <property type="entry name" value="WalR-like"/>
</dbReference>
<gene>
    <name evidence="8" type="ORF">A4R35_11090</name>
</gene>
<keyword evidence="1 6" id="KW-0597">Phosphoprotein</keyword>
<feature type="domain" description="Response regulatory" evidence="7">
    <location>
        <begin position="9"/>
        <end position="125"/>
    </location>
</feature>
<dbReference type="InterPro" id="IPR001789">
    <property type="entry name" value="Sig_transdc_resp-reg_receiver"/>
</dbReference>
<reference evidence="8 9" key="1">
    <citation type="submission" date="2016-08" db="EMBL/GenBank/DDBJ databases">
        <title>Analysis of Carbohydrate Active Enzymes in Thermogemmatispora T81 Reveals Carbohydrate Degradation Ability.</title>
        <authorList>
            <person name="Tomazini A."/>
            <person name="Lal S."/>
            <person name="Stott M."/>
            <person name="Henrissat B."/>
            <person name="Polikarpov I."/>
            <person name="Sparling R."/>
            <person name="Levin D.B."/>
        </authorList>
    </citation>
    <scope>NUCLEOTIDE SEQUENCE [LARGE SCALE GENOMIC DNA]</scope>
    <source>
        <strain evidence="8 9">T81</strain>
    </source>
</reference>
<dbReference type="CDD" id="cd17574">
    <property type="entry name" value="REC_OmpR"/>
    <property type="match status" value="1"/>
</dbReference>
<protein>
    <recommendedName>
        <fullName evidence="7">Response regulatory domain-containing protein</fullName>
    </recommendedName>
</protein>
<accession>A0A328VGJ7</accession>
<dbReference type="GO" id="GO:0000156">
    <property type="term" value="F:phosphorelay response regulator activity"/>
    <property type="evidence" value="ECO:0007669"/>
    <property type="project" value="TreeGrafter"/>
</dbReference>
<evidence type="ECO:0000313" key="8">
    <source>
        <dbReference type="EMBL" id="RAQ96079.1"/>
    </source>
</evidence>
<evidence type="ECO:0000256" key="3">
    <source>
        <dbReference type="ARBA" id="ARBA00023015"/>
    </source>
</evidence>
<dbReference type="EMBL" id="MCIF01000002">
    <property type="protein sequence ID" value="RAQ96079.1"/>
    <property type="molecule type" value="Genomic_DNA"/>
</dbReference>
<dbReference type="GO" id="GO:0032993">
    <property type="term" value="C:protein-DNA complex"/>
    <property type="evidence" value="ECO:0007669"/>
    <property type="project" value="TreeGrafter"/>
</dbReference>
<dbReference type="SUPFAM" id="SSF52172">
    <property type="entry name" value="CheY-like"/>
    <property type="match status" value="1"/>
</dbReference>
<dbReference type="GO" id="GO:0006355">
    <property type="term" value="P:regulation of DNA-templated transcription"/>
    <property type="evidence" value="ECO:0007669"/>
    <property type="project" value="TreeGrafter"/>
</dbReference>
<evidence type="ECO:0000313" key="9">
    <source>
        <dbReference type="Proteomes" id="UP000248706"/>
    </source>
</evidence>
<keyword evidence="9" id="KW-1185">Reference proteome</keyword>